<dbReference type="GO" id="GO:0000977">
    <property type="term" value="F:RNA polymerase II transcription regulatory region sequence-specific DNA binding"/>
    <property type="evidence" value="ECO:0007669"/>
    <property type="project" value="TreeGrafter"/>
</dbReference>
<dbReference type="Gene3D" id="4.10.280.10">
    <property type="entry name" value="Helix-loop-helix DNA-binding domain"/>
    <property type="match status" value="1"/>
</dbReference>
<dbReference type="GO" id="GO:0090575">
    <property type="term" value="C:RNA polymerase II transcription regulator complex"/>
    <property type="evidence" value="ECO:0007669"/>
    <property type="project" value="TreeGrafter"/>
</dbReference>
<evidence type="ECO:0000256" key="1">
    <source>
        <dbReference type="ARBA" id="ARBA00004123"/>
    </source>
</evidence>
<keyword evidence="4" id="KW-0539">Nucleus</keyword>
<accession>A0AAE1NB61</accession>
<dbReference type="PANTHER" id="PTHR13935:SF63">
    <property type="entry name" value="BHLH DOMAIN-CONTAINING PROTEIN"/>
    <property type="match status" value="1"/>
</dbReference>
<dbReference type="PANTHER" id="PTHR13935">
    <property type="entry name" value="ACHAETE-SCUTE TRANSCRIPTION FACTOR-RELATED"/>
    <property type="match status" value="1"/>
</dbReference>
<dbReference type="GO" id="GO:0046983">
    <property type="term" value="F:protein dimerization activity"/>
    <property type="evidence" value="ECO:0007669"/>
    <property type="project" value="InterPro"/>
</dbReference>
<organism evidence="7 8">
    <name type="scientific">Acacia crassicarpa</name>
    <name type="common">northern wattle</name>
    <dbReference type="NCBI Taxonomy" id="499986"/>
    <lineage>
        <taxon>Eukaryota</taxon>
        <taxon>Viridiplantae</taxon>
        <taxon>Streptophyta</taxon>
        <taxon>Embryophyta</taxon>
        <taxon>Tracheophyta</taxon>
        <taxon>Spermatophyta</taxon>
        <taxon>Magnoliopsida</taxon>
        <taxon>eudicotyledons</taxon>
        <taxon>Gunneridae</taxon>
        <taxon>Pentapetalae</taxon>
        <taxon>rosids</taxon>
        <taxon>fabids</taxon>
        <taxon>Fabales</taxon>
        <taxon>Fabaceae</taxon>
        <taxon>Caesalpinioideae</taxon>
        <taxon>mimosoid clade</taxon>
        <taxon>Acacieae</taxon>
        <taxon>Acacia</taxon>
    </lineage>
</organism>
<dbReference type="Proteomes" id="UP001293593">
    <property type="component" value="Unassembled WGS sequence"/>
</dbReference>
<dbReference type="InterPro" id="IPR011598">
    <property type="entry name" value="bHLH_dom"/>
</dbReference>
<dbReference type="AlphaFoldDB" id="A0AAE1NB61"/>
<keyword evidence="3" id="KW-0804">Transcription</keyword>
<feature type="coiled-coil region" evidence="5">
    <location>
        <begin position="56"/>
        <end position="83"/>
    </location>
</feature>
<dbReference type="SUPFAM" id="SSF47459">
    <property type="entry name" value="HLH, helix-loop-helix DNA-binding domain"/>
    <property type="match status" value="1"/>
</dbReference>
<dbReference type="PROSITE" id="PS50888">
    <property type="entry name" value="BHLH"/>
    <property type="match status" value="1"/>
</dbReference>
<keyword evidence="8" id="KW-1185">Reference proteome</keyword>
<evidence type="ECO:0000256" key="2">
    <source>
        <dbReference type="ARBA" id="ARBA00023015"/>
    </source>
</evidence>
<keyword evidence="2" id="KW-0805">Transcription regulation</keyword>
<sequence length="216" mass="25107">MDHLHQQRVQDPSQTKIERRLIEKNRRNQMKILYSKLNSLLPNFNPKQMIPLPDQIDEAINYIKSLEAKVKMVQERKERLMIGKKRSHACCSSSSFETERRRSLMNSPQIQIHEMGSSLEVVLINGLDNQFIFHEIICILHQENVEVVSAKSSLVRDSMLNVVHAQIQPSLHEFGATKVIERLKRFVYGSTSDVETVQPAELQDYFLIGTDAWEFF</sequence>
<evidence type="ECO:0000313" key="7">
    <source>
        <dbReference type="EMBL" id="KAK4286152.1"/>
    </source>
</evidence>
<reference evidence="7" key="1">
    <citation type="submission" date="2023-10" db="EMBL/GenBank/DDBJ databases">
        <title>Chromosome-level genome of the transformable northern wattle, Acacia crassicarpa.</title>
        <authorList>
            <person name="Massaro I."/>
            <person name="Sinha N.R."/>
            <person name="Poethig S."/>
            <person name="Leichty A.R."/>
        </authorList>
    </citation>
    <scope>NUCLEOTIDE SEQUENCE</scope>
    <source>
        <strain evidence="7">Acra3RX</strain>
        <tissue evidence="7">Leaf</tissue>
    </source>
</reference>
<evidence type="ECO:0000259" key="6">
    <source>
        <dbReference type="PROSITE" id="PS50888"/>
    </source>
</evidence>
<dbReference type="InterPro" id="IPR036638">
    <property type="entry name" value="HLH_DNA-bd_sf"/>
</dbReference>
<comment type="caution">
    <text evidence="7">The sequence shown here is derived from an EMBL/GenBank/DDBJ whole genome shotgun (WGS) entry which is preliminary data.</text>
</comment>
<proteinExistence type="predicted"/>
<feature type="domain" description="BHLH" evidence="6">
    <location>
        <begin position="14"/>
        <end position="66"/>
    </location>
</feature>
<keyword evidence="5" id="KW-0175">Coiled coil</keyword>
<dbReference type="FunFam" id="4.10.280.10:FF:000103">
    <property type="entry name" value="Transcription factor bHLH162"/>
    <property type="match status" value="1"/>
</dbReference>
<protein>
    <recommendedName>
        <fullName evidence="6">BHLH domain-containing protein</fullName>
    </recommendedName>
</protein>
<dbReference type="GO" id="GO:0000981">
    <property type="term" value="F:DNA-binding transcription factor activity, RNA polymerase II-specific"/>
    <property type="evidence" value="ECO:0007669"/>
    <property type="project" value="TreeGrafter"/>
</dbReference>
<evidence type="ECO:0000256" key="3">
    <source>
        <dbReference type="ARBA" id="ARBA00023163"/>
    </source>
</evidence>
<dbReference type="EMBL" id="JAWXYG010000001">
    <property type="protein sequence ID" value="KAK4286152.1"/>
    <property type="molecule type" value="Genomic_DNA"/>
</dbReference>
<dbReference type="InterPro" id="IPR015660">
    <property type="entry name" value="MASH1/Ascl1a-like"/>
</dbReference>
<evidence type="ECO:0000256" key="5">
    <source>
        <dbReference type="SAM" id="Coils"/>
    </source>
</evidence>
<comment type="subcellular location">
    <subcellularLocation>
        <location evidence="1">Nucleus</location>
    </subcellularLocation>
</comment>
<evidence type="ECO:0000313" key="8">
    <source>
        <dbReference type="Proteomes" id="UP001293593"/>
    </source>
</evidence>
<dbReference type="SMART" id="SM00353">
    <property type="entry name" value="HLH"/>
    <property type="match status" value="1"/>
</dbReference>
<evidence type="ECO:0000256" key="4">
    <source>
        <dbReference type="ARBA" id="ARBA00023242"/>
    </source>
</evidence>
<gene>
    <name evidence="7" type="ORF">QN277_002748</name>
</gene>
<dbReference type="Pfam" id="PF00010">
    <property type="entry name" value="HLH"/>
    <property type="match status" value="1"/>
</dbReference>
<name>A0AAE1NB61_9FABA</name>